<proteinExistence type="predicted"/>
<dbReference type="KEGG" id="chq:AQ619_14780"/>
<accession>A0A0P0P1Z3</accession>
<evidence type="ECO:0000313" key="1">
    <source>
        <dbReference type="EMBL" id="ALL14509.1"/>
    </source>
</evidence>
<reference evidence="1 2" key="1">
    <citation type="submission" date="2015-10" db="EMBL/GenBank/DDBJ databases">
        <title>Conservation of the essential genome among Caulobacter and Brevundimonas species.</title>
        <authorList>
            <person name="Scott D."/>
            <person name="Ely B."/>
        </authorList>
    </citation>
    <scope>NUCLEOTIDE SEQUENCE [LARGE SCALE GENOMIC DNA]</scope>
    <source>
        <strain evidence="1 2">CB4</strain>
    </source>
</reference>
<keyword evidence="2" id="KW-1185">Reference proteome</keyword>
<dbReference type="Gene3D" id="3.40.50.150">
    <property type="entry name" value="Vaccinia Virus protein VP39"/>
    <property type="match status" value="1"/>
</dbReference>
<sequence length="266" mass="29186">MGLTSDSAARLRDLVAKSDQLSDEELLAKSLMTAVKWRTQLWVNTLAADGLQVRSGPFSGLDYVVNAAEGALLPRLLGVYERELHPDLLAFAAAGLDHVIDIGCAEGYYAVGLARLMPDAIVNAYDIDETARRRCGFLAQANGVADRVVIRGAFDGTDFATFQDKGRILVFIDAEGAEDDLLRPDLYPALAGYNLIVETHPGLRPGVTDRIMERFAASHDIRRLDPEVGKADLPPVLTHRSHLDMVLALWEWRAGPTPWLVMRPKA</sequence>
<evidence type="ECO:0008006" key="3">
    <source>
        <dbReference type="Google" id="ProtNLM"/>
    </source>
</evidence>
<organism evidence="1 2">
    <name type="scientific">Caulobacter henricii</name>
    <dbReference type="NCBI Taxonomy" id="69395"/>
    <lineage>
        <taxon>Bacteria</taxon>
        <taxon>Pseudomonadati</taxon>
        <taxon>Pseudomonadota</taxon>
        <taxon>Alphaproteobacteria</taxon>
        <taxon>Caulobacterales</taxon>
        <taxon>Caulobacteraceae</taxon>
        <taxon>Caulobacter</taxon>
    </lineage>
</organism>
<protein>
    <recommendedName>
        <fullName evidence="3">Methyltransferase small domain-containing protein</fullName>
    </recommendedName>
</protein>
<dbReference type="AlphaFoldDB" id="A0A0P0P1Z3"/>
<name>A0A0P0P1Z3_9CAUL</name>
<dbReference type="InterPro" id="IPR029063">
    <property type="entry name" value="SAM-dependent_MTases_sf"/>
</dbReference>
<dbReference type="STRING" id="69395.AQ619_14780"/>
<dbReference type="RefSeq" id="WP_166504271.1">
    <property type="nucleotide sequence ID" value="NZ_CP013002.1"/>
</dbReference>
<dbReference type="Proteomes" id="UP000056905">
    <property type="component" value="Chromosome"/>
</dbReference>
<evidence type="ECO:0000313" key="2">
    <source>
        <dbReference type="Proteomes" id="UP000056905"/>
    </source>
</evidence>
<dbReference type="SUPFAM" id="SSF53335">
    <property type="entry name" value="S-adenosyl-L-methionine-dependent methyltransferases"/>
    <property type="match status" value="1"/>
</dbReference>
<dbReference type="EMBL" id="CP013002">
    <property type="protein sequence ID" value="ALL14509.1"/>
    <property type="molecule type" value="Genomic_DNA"/>
</dbReference>
<gene>
    <name evidence="1" type="ORF">AQ619_14780</name>
</gene>